<evidence type="ECO:0000313" key="2">
    <source>
        <dbReference type="EMBL" id="KUG24514.1"/>
    </source>
</evidence>
<accession>A0A0W8FUU0</accession>
<organism evidence="2">
    <name type="scientific">hydrocarbon metagenome</name>
    <dbReference type="NCBI Taxonomy" id="938273"/>
    <lineage>
        <taxon>unclassified sequences</taxon>
        <taxon>metagenomes</taxon>
        <taxon>ecological metagenomes</taxon>
    </lineage>
</organism>
<comment type="caution">
    <text evidence="2">The sequence shown here is derived from an EMBL/GenBank/DDBJ whole genome shotgun (WGS) entry which is preliminary data.</text>
</comment>
<evidence type="ECO:0000259" key="1">
    <source>
        <dbReference type="Pfam" id="PF01368"/>
    </source>
</evidence>
<dbReference type="InterPro" id="IPR051319">
    <property type="entry name" value="Oligoribo/pAp-PDE_c-di-AMP_PDE"/>
</dbReference>
<dbReference type="Gene3D" id="3.90.1640.10">
    <property type="entry name" value="inorganic pyrophosphatase (n-terminal core)"/>
    <property type="match status" value="1"/>
</dbReference>
<dbReference type="AlphaFoldDB" id="A0A0W8FUU0"/>
<dbReference type="SUPFAM" id="SSF64182">
    <property type="entry name" value="DHH phosphoesterases"/>
    <property type="match status" value="1"/>
</dbReference>
<gene>
    <name evidence="2" type="ORF">ASZ90_005626</name>
</gene>
<dbReference type="Pfam" id="PF01368">
    <property type="entry name" value="DHH"/>
    <property type="match status" value="1"/>
</dbReference>
<dbReference type="PANTHER" id="PTHR47618">
    <property type="entry name" value="BIFUNCTIONAL OLIGORIBONUCLEASE AND PAP PHOSPHATASE NRNA"/>
    <property type="match status" value="1"/>
</dbReference>
<dbReference type="EMBL" id="LNQE01000844">
    <property type="protein sequence ID" value="KUG24514.1"/>
    <property type="molecule type" value="Genomic_DNA"/>
</dbReference>
<proteinExistence type="predicted"/>
<sequence>MKIKSISIKKETEFNFQKLMEMFQPDDSLVLLMYGSPDPDAIASAMALREILQQTTGLARSVFVSTEPLIRRQNIEFVSSMRLHIHLLDKVDLNSYRLIAFLDAQPSFLSDKLNFIKPHIVFDHHPREGQWQAQVEDIRPEYGALSSVLTEYLLCARVKIPRNLHTALLYGIKTDTNNFDRDTVFEDISAYTYHTKYANLRFIRRIELNQTPESFLKYYNHAYHHMHRFRDQRVCFLGNVESADVCVQIADFYLRLIGTYYVVVAGIVDDKFIIIFRGDGYRHDCGAIAQRAFGLIGKGGGHRSAARMEISLEVLNEKLSSDLSQQNVDRFLFQSLKRDQKYDTVR</sequence>
<name>A0A0W8FUU0_9ZZZZ</name>
<dbReference type="PANTHER" id="PTHR47618:SF1">
    <property type="entry name" value="BIFUNCTIONAL OLIGORIBONUCLEASE AND PAP PHOSPHATASE NRNA"/>
    <property type="match status" value="1"/>
</dbReference>
<feature type="domain" description="DDH" evidence="1">
    <location>
        <begin position="36"/>
        <end position="172"/>
    </location>
</feature>
<dbReference type="InterPro" id="IPR001667">
    <property type="entry name" value="DDH_dom"/>
</dbReference>
<dbReference type="InterPro" id="IPR038763">
    <property type="entry name" value="DHH_sf"/>
</dbReference>
<protein>
    <submittedName>
        <fullName evidence="2">Kef-type k+ transport system</fullName>
    </submittedName>
</protein>
<reference evidence="2" key="1">
    <citation type="journal article" date="2015" name="Proc. Natl. Acad. Sci. U.S.A.">
        <title>Networks of energetic and metabolic interactions define dynamics in microbial communities.</title>
        <authorList>
            <person name="Embree M."/>
            <person name="Liu J.K."/>
            <person name="Al-Bassam M.M."/>
            <person name="Zengler K."/>
        </authorList>
    </citation>
    <scope>NUCLEOTIDE SEQUENCE</scope>
</reference>